<keyword evidence="3" id="KW-1185">Reference proteome</keyword>
<proteinExistence type="predicted"/>
<gene>
    <name evidence="2" type="ORF">QIS74_10553</name>
</gene>
<name>A0AAV9T0X0_9PEZI</name>
<comment type="caution">
    <text evidence="2">The sequence shown here is derived from an EMBL/GenBank/DDBJ whole genome shotgun (WGS) entry which is preliminary data.</text>
</comment>
<dbReference type="AlphaFoldDB" id="A0AAV9T0X0"/>
<reference evidence="2 3" key="1">
    <citation type="submission" date="2023-04" db="EMBL/GenBank/DDBJ databases">
        <title>Colletotrichum tabacum stain YC1 causing leaf anthracnose on Nicotiana tabacum(L.) cv.</title>
        <authorList>
            <person name="Ji Z."/>
            <person name="Wang M."/>
            <person name="Zhang J."/>
            <person name="Wang N."/>
            <person name="Zhou Z."/>
        </authorList>
    </citation>
    <scope>NUCLEOTIDE SEQUENCE [LARGE SCALE GENOMIC DNA]</scope>
    <source>
        <strain evidence="2 3">YC1</strain>
    </source>
</reference>
<feature type="compositionally biased region" description="Polar residues" evidence="1">
    <location>
        <begin position="30"/>
        <end position="44"/>
    </location>
</feature>
<evidence type="ECO:0000313" key="3">
    <source>
        <dbReference type="Proteomes" id="UP001327957"/>
    </source>
</evidence>
<dbReference type="EMBL" id="JASAOK010000046">
    <property type="protein sequence ID" value="KAK6211289.1"/>
    <property type="molecule type" value="Genomic_DNA"/>
</dbReference>
<sequence length="55" mass="6269">MARRNLKDRLHLLRKQVEELEEELLSCPVPQNGSVQQNNLTCRGTLSRRGPSPAE</sequence>
<feature type="region of interest" description="Disordered" evidence="1">
    <location>
        <begin position="30"/>
        <end position="55"/>
    </location>
</feature>
<evidence type="ECO:0000313" key="2">
    <source>
        <dbReference type="EMBL" id="KAK6211289.1"/>
    </source>
</evidence>
<organism evidence="2 3">
    <name type="scientific">Colletotrichum tabaci</name>
    <dbReference type="NCBI Taxonomy" id="1209068"/>
    <lineage>
        <taxon>Eukaryota</taxon>
        <taxon>Fungi</taxon>
        <taxon>Dikarya</taxon>
        <taxon>Ascomycota</taxon>
        <taxon>Pezizomycotina</taxon>
        <taxon>Sordariomycetes</taxon>
        <taxon>Hypocreomycetidae</taxon>
        <taxon>Glomerellales</taxon>
        <taxon>Glomerellaceae</taxon>
        <taxon>Colletotrichum</taxon>
        <taxon>Colletotrichum destructivum species complex</taxon>
    </lineage>
</organism>
<accession>A0AAV9T0X0</accession>
<protein>
    <submittedName>
        <fullName evidence="2">Uncharacterized protein</fullName>
    </submittedName>
</protein>
<evidence type="ECO:0000256" key="1">
    <source>
        <dbReference type="SAM" id="MobiDB-lite"/>
    </source>
</evidence>
<dbReference type="Proteomes" id="UP001327957">
    <property type="component" value="Unassembled WGS sequence"/>
</dbReference>